<proteinExistence type="predicted"/>
<protein>
    <recommendedName>
        <fullName evidence="3">Transposase</fullName>
    </recommendedName>
</protein>
<dbReference type="Proteomes" id="UP001432109">
    <property type="component" value="Segment"/>
</dbReference>
<accession>A0AAX4J7D3</accession>
<reference evidence="1" key="1">
    <citation type="submission" date="2023-12" db="EMBL/GenBank/DDBJ databases">
        <title>Isolation and Characterisation of Novel Lytic Bacteriophages for therapeutic applications in Prosthetic Joint Infections.</title>
        <authorList>
            <person name="Burton N."/>
            <person name="Melo L.D.R."/>
            <person name="Pearce B."/>
            <person name="Tadesse M.D."/>
            <person name="Vryonis E."/>
            <person name="Sagona A."/>
        </authorList>
    </citation>
    <scope>NUCLEOTIDE SEQUENCE</scope>
</reference>
<sequence length="146" mass="17280">MFISLNEEEKQLLKKESKTYTPLEESTEYNTPKERFIVESYNQGIPLRDISKEANVSIGLIYTVLNSYKVGKRNNKSQVEKRIAHILNDPVKIKSIITDYQFMNLQDIYKKYDIHKNGLYYILDLYHVNRKTNDKDKVLEEDIVVE</sequence>
<dbReference type="Gene3D" id="1.10.10.60">
    <property type="entry name" value="Homeodomain-like"/>
    <property type="match status" value="1"/>
</dbReference>
<evidence type="ECO:0000313" key="1">
    <source>
        <dbReference type="EMBL" id="WRW34686.1"/>
    </source>
</evidence>
<dbReference type="EMBL" id="PP034390">
    <property type="protein sequence ID" value="WRW34686.1"/>
    <property type="molecule type" value="Genomic_DNA"/>
</dbReference>
<name>A0AAX4J7D3_9CAUD</name>
<organism evidence="1 2">
    <name type="scientific">Staphylococcus phage CF5</name>
    <dbReference type="NCBI Taxonomy" id="3113739"/>
    <lineage>
        <taxon>Viruses</taxon>
        <taxon>Duplodnaviria</taxon>
        <taxon>Heunggongvirae</taxon>
        <taxon>Uroviricota</taxon>
        <taxon>Caudoviricetes</taxon>
        <taxon>Herelleviridae</taxon>
        <taxon>Twortvirinae</taxon>
        <taxon>Silviavirus</taxon>
    </lineage>
</organism>
<evidence type="ECO:0000313" key="2">
    <source>
        <dbReference type="Proteomes" id="UP001432109"/>
    </source>
</evidence>
<gene>
    <name evidence="1" type="ORF">CF5_0159</name>
</gene>
<evidence type="ECO:0008006" key="3">
    <source>
        <dbReference type="Google" id="ProtNLM"/>
    </source>
</evidence>